<dbReference type="GO" id="GO:0044613">
    <property type="term" value="C:nuclear pore central transport channel"/>
    <property type="evidence" value="ECO:0007669"/>
    <property type="project" value="TreeGrafter"/>
</dbReference>
<evidence type="ECO:0000256" key="2">
    <source>
        <dbReference type="ARBA" id="ARBA00022448"/>
    </source>
</evidence>
<accession>A0A7E4VZ07</accession>
<evidence type="ECO:0000313" key="8">
    <source>
        <dbReference type="WBParaSite" id="Pan_g5110.t1"/>
    </source>
</evidence>
<reference evidence="7" key="1">
    <citation type="journal article" date="2013" name="Genetics">
        <title>The draft genome and transcriptome of Panagrellus redivivus are shaped by the harsh demands of a free-living lifestyle.</title>
        <authorList>
            <person name="Srinivasan J."/>
            <person name="Dillman A.R."/>
            <person name="Macchietto M.G."/>
            <person name="Heikkinen L."/>
            <person name="Lakso M."/>
            <person name="Fracchia K.M."/>
            <person name="Antoshechkin I."/>
            <person name="Mortazavi A."/>
            <person name="Wong G."/>
            <person name="Sternberg P.W."/>
        </authorList>
    </citation>
    <scope>NUCLEOTIDE SEQUENCE [LARGE SCALE GENOMIC DNA]</scope>
    <source>
        <strain evidence="7">MT8872</strain>
    </source>
</reference>
<dbReference type="GO" id="GO:0006999">
    <property type="term" value="P:nuclear pore organization"/>
    <property type="evidence" value="ECO:0007669"/>
    <property type="project" value="TreeGrafter"/>
</dbReference>
<dbReference type="AlphaFoldDB" id="A0A7E4VZ07"/>
<dbReference type="WBParaSite" id="Pan_g5110.t1">
    <property type="protein sequence ID" value="Pan_g5110.t1"/>
    <property type="gene ID" value="Pan_g5110"/>
</dbReference>
<reference evidence="8" key="2">
    <citation type="submission" date="2020-10" db="UniProtKB">
        <authorList>
            <consortium name="WormBaseParasite"/>
        </authorList>
    </citation>
    <scope>IDENTIFICATION</scope>
</reference>
<name>A0A7E4VZ07_PANRE</name>
<dbReference type="GO" id="GO:0006607">
    <property type="term" value="P:NLS-bearing protein import into nucleus"/>
    <property type="evidence" value="ECO:0007669"/>
    <property type="project" value="TreeGrafter"/>
</dbReference>
<organism evidence="7 8">
    <name type="scientific">Panagrellus redivivus</name>
    <name type="common">Microworm</name>
    <dbReference type="NCBI Taxonomy" id="6233"/>
    <lineage>
        <taxon>Eukaryota</taxon>
        <taxon>Metazoa</taxon>
        <taxon>Ecdysozoa</taxon>
        <taxon>Nematoda</taxon>
        <taxon>Chromadorea</taxon>
        <taxon>Rhabditida</taxon>
        <taxon>Tylenchina</taxon>
        <taxon>Panagrolaimomorpha</taxon>
        <taxon>Panagrolaimoidea</taxon>
        <taxon>Panagrolaimidae</taxon>
        <taxon>Panagrellus</taxon>
    </lineage>
</organism>
<feature type="region of interest" description="Disordered" evidence="5">
    <location>
        <begin position="1"/>
        <end position="24"/>
    </location>
</feature>
<evidence type="ECO:0000256" key="4">
    <source>
        <dbReference type="SAM" id="Coils"/>
    </source>
</evidence>
<sequence length="545" mass="58987">MFGSSKPASTNTLFGSTSTPAANSGSSLFGAKPATSTATGGSLFGSTATPATSTAATGGGFSFGAKPAGTGLFGNAATGTATATPKPLFGSMGPSQTSTSLFANTAPPVVSAANTGSSLFGAKPTIGGTTTGSLFGSTAPTTTNIGGAGQPSEDVRSLQTIIGQATAMTAAVSGPKLYGDDRDASIAHLNQLLAAVGVGAGIYENNKPPVPFDHENIFFQFRGIGYCTLSHYKDSDGVVGLLLAQPESEFKTSAQRQKLLDTLYTIFGSDPSIHAHFVDVRPVTEASCEIDIYVSKREFGRINAKQLFSYFDQKDKRAALQQQLKVERLIPHIAMDNDDIRRYLSFPPRGFNDNEWKHAILNNPEPDALLPYPIYGFKDLAARRQRALTEAESQRKTLTELLGRFKEILQKVQQVDSLRRIQREDAERLRHRILRIISASHMMRLSNASVTVEEETLQNRLQTVSTCLNGPNKLQDRLEKTRNHLNANRGTLEARKEELKDQFMLTNEEMTNLKRYLTRRNGDLQTLSDVVKENAADLEVMLSAV</sequence>
<dbReference type="PANTHER" id="PTHR13000">
    <property type="entry name" value="NUCLEOPORIN P54"/>
    <property type="match status" value="1"/>
</dbReference>
<evidence type="ECO:0000256" key="3">
    <source>
        <dbReference type="ARBA" id="ARBA00023242"/>
    </source>
</evidence>
<dbReference type="GO" id="GO:0017056">
    <property type="term" value="F:structural constituent of nuclear pore"/>
    <property type="evidence" value="ECO:0007669"/>
    <property type="project" value="TreeGrafter"/>
</dbReference>
<evidence type="ECO:0000313" key="7">
    <source>
        <dbReference type="Proteomes" id="UP000492821"/>
    </source>
</evidence>
<comment type="subcellular location">
    <subcellularLocation>
        <location evidence="1">Nucleus</location>
    </subcellularLocation>
</comment>
<dbReference type="PANTHER" id="PTHR13000:SF0">
    <property type="entry name" value="NUCLEOPORIN P54"/>
    <property type="match status" value="1"/>
</dbReference>
<keyword evidence="3" id="KW-0539">Nucleus</keyword>
<keyword evidence="7" id="KW-1185">Reference proteome</keyword>
<keyword evidence="4" id="KW-0175">Coiled coil</keyword>
<evidence type="ECO:0000256" key="5">
    <source>
        <dbReference type="SAM" id="MobiDB-lite"/>
    </source>
</evidence>
<dbReference type="InterPro" id="IPR025574">
    <property type="entry name" value="Nucleoporin_FG_rpt"/>
</dbReference>
<evidence type="ECO:0000256" key="1">
    <source>
        <dbReference type="ARBA" id="ARBA00004123"/>
    </source>
</evidence>
<keyword evidence="2" id="KW-0813">Transport</keyword>
<dbReference type="InterPro" id="IPR025712">
    <property type="entry name" value="Nup54_alpha-helical_dom"/>
</dbReference>
<evidence type="ECO:0000259" key="6">
    <source>
        <dbReference type="Pfam" id="PF13874"/>
    </source>
</evidence>
<feature type="domain" description="Nucleoporin Nup54 alpha-helical" evidence="6">
    <location>
        <begin position="347"/>
        <end position="482"/>
    </location>
</feature>
<feature type="coiled-coil region" evidence="4">
    <location>
        <begin position="475"/>
        <end position="509"/>
    </location>
</feature>
<dbReference type="InterPro" id="IPR024864">
    <property type="entry name" value="Nup54/Nup57/Nup44"/>
</dbReference>
<dbReference type="Proteomes" id="UP000492821">
    <property type="component" value="Unassembled WGS sequence"/>
</dbReference>
<dbReference type="Pfam" id="PF13634">
    <property type="entry name" value="Nucleoporin_FG"/>
    <property type="match status" value="1"/>
</dbReference>
<dbReference type="GO" id="GO:0036228">
    <property type="term" value="P:protein localization to nuclear inner membrane"/>
    <property type="evidence" value="ECO:0007669"/>
    <property type="project" value="TreeGrafter"/>
</dbReference>
<dbReference type="Pfam" id="PF13874">
    <property type="entry name" value="Nup54"/>
    <property type="match status" value="1"/>
</dbReference>
<proteinExistence type="predicted"/>
<protein>
    <submittedName>
        <fullName evidence="8">Nup54 domain-containing protein</fullName>
    </submittedName>
</protein>